<gene>
    <name evidence="1" type="ORF">ALC60_06079</name>
</gene>
<proteinExistence type="predicted"/>
<name>A0A151X3Q6_9HYME</name>
<organism evidence="1 2">
    <name type="scientific">Mycetomoellerius zeteki</name>
    <dbReference type="NCBI Taxonomy" id="64791"/>
    <lineage>
        <taxon>Eukaryota</taxon>
        <taxon>Metazoa</taxon>
        <taxon>Ecdysozoa</taxon>
        <taxon>Arthropoda</taxon>
        <taxon>Hexapoda</taxon>
        <taxon>Insecta</taxon>
        <taxon>Pterygota</taxon>
        <taxon>Neoptera</taxon>
        <taxon>Endopterygota</taxon>
        <taxon>Hymenoptera</taxon>
        <taxon>Apocrita</taxon>
        <taxon>Aculeata</taxon>
        <taxon>Formicoidea</taxon>
        <taxon>Formicidae</taxon>
        <taxon>Myrmicinae</taxon>
        <taxon>Mycetomoellerius</taxon>
    </lineage>
</organism>
<sequence>MPAAANIQLPRALGPYDSNSFDDIFEMIFHPLPPPPPPPPFSPPFYLPPVCNGLATPFFRGVSLSSVQSLPTEFHIDVGDGERPSSSYIIIEQNIMLADERPAAKMYYDRHNTDATPPVTSDVRWLHILRNYILHK</sequence>
<evidence type="ECO:0000313" key="2">
    <source>
        <dbReference type="Proteomes" id="UP000075809"/>
    </source>
</evidence>
<accession>A0A151X3Q6</accession>
<reference evidence="1 2" key="1">
    <citation type="submission" date="2015-09" db="EMBL/GenBank/DDBJ databases">
        <title>Trachymyrmex zeteki WGS genome.</title>
        <authorList>
            <person name="Nygaard S."/>
            <person name="Hu H."/>
            <person name="Boomsma J."/>
            <person name="Zhang G."/>
        </authorList>
    </citation>
    <scope>NUCLEOTIDE SEQUENCE [LARGE SCALE GENOMIC DNA]</scope>
    <source>
        <strain evidence="1">Tzet28-1</strain>
        <tissue evidence="1">Whole body</tissue>
    </source>
</reference>
<dbReference type="Proteomes" id="UP000075809">
    <property type="component" value="Unassembled WGS sequence"/>
</dbReference>
<protein>
    <submittedName>
        <fullName evidence="1">Uncharacterized protein</fullName>
    </submittedName>
</protein>
<dbReference type="EMBL" id="KQ982557">
    <property type="protein sequence ID" value="KYQ55076.1"/>
    <property type="molecule type" value="Genomic_DNA"/>
</dbReference>
<evidence type="ECO:0000313" key="1">
    <source>
        <dbReference type="EMBL" id="KYQ55076.1"/>
    </source>
</evidence>
<dbReference type="AlphaFoldDB" id="A0A151X3Q6"/>
<keyword evidence="2" id="KW-1185">Reference proteome</keyword>